<evidence type="ECO:0000313" key="10">
    <source>
        <dbReference type="RefSeq" id="XP_016479634.1"/>
    </source>
</evidence>
<dbReference type="GO" id="GO:0007165">
    <property type="term" value="P:signal transduction"/>
    <property type="evidence" value="ECO:0007669"/>
    <property type="project" value="InterPro"/>
</dbReference>
<dbReference type="InterPro" id="IPR002182">
    <property type="entry name" value="NB-ARC"/>
</dbReference>
<dbReference type="Pfam" id="PF23286">
    <property type="entry name" value="LRR_13"/>
    <property type="match status" value="2"/>
</dbReference>
<dbReference type="InterPro" id="IPR027417">
    <property type="entry name" value="P-loop_NTPase"/>
</dbReference>
<dbReference type="PROSITE" id="PS50104">
    <property type="entry name" value="TIR"/>
    <property type="match status" value="1"/>
</dbReference>
<dbReference type="GO" id="GO:0006952">
    <property type="term" value="P:defense response"/>
    <property type="evidence" value="ECO:0007669"/>
    <property type="project" value="InterPro"/>
</dbReference>
<evidence type="ECO:0000256" key="7">
    <source>
        <dbReference type="ARBA" id="ARBA00047304"/>
    </source>
</evidence>
<dbReference type="SUPFAM" id="SSF52058">
    <property type="entry name" value="L domain-like"/>
    <property type="match status" value="2"/>
</dbReference>
<dbReference type="KEGG" id="nta:107800887"/>
<evidence type="ECO:0000256" key="1">
    <source>
        <dbReference type="ARBA" id="ARBA00011982"/>
    </source>
</evidence>
<evidence type="ECO:0000256" key="2">
    <source>
        <dbReference type="ARBA" id="ARBA00022614"/>
    </source>
</evidence>
<dbReference type="RefSeq" id="XP_016479635.1">
    <property type="nucleotide sequence ID" value="XM_016624149.1"/>
</dbReference>
<dbReference type="InterPro" id="IPR058192">
    <property type="entry name" value="WHD_ROQ1-like"/>
</dbReference>
<dbReference type="Pfam" id="PF23282">
    <property type="entry name" value="WHD_ROQ1"/>
    <property type="match status" value="1"/>
</dbReference>
<dbReference type="PRINTS" id="PR00364">
    <property type="entry name" value="DISEASERSIST"/>
</dbReference>
<comment type="catalytic activity">
    <reaction evidence="7">
        <text>NAD(+) + H2O = ADP-D-ribose + nicotinamide + H(+)</text>
        <dbReference type="Rhea" id="RHEA:16301"/>
        <dbReference type="ChEBI" id="CHEBI:15377"/>
        <dbReference type="ChEBI" id="CHEBI:15378"/>
        <dbReference type="ChEBI" id="CHEBI:17154"/>
        <dbReference type="ChEBI" id="CHEBI:57540"/>
        <dbReference type="ChEBI" id="CHEBI:57967"/>
        <dbReference type="EC" id="3.2.2.6"/>
    </reaction>
    <physiologicalReaction direction="left-to-right" evidence="7">
        <dbReference type="Rhea" id="RHEA:16302"/>
    </physiologicalReaction>
</comment>
<evidence type="ECO:0000259" key="8">
    <source>
        <dbReference type="PROSITE" id="PS50104"/>
    </source>
</evidence>
<dbReference type="InterPro" id="IPR003591">
    <property type="entry name" value="Leu-rich_rpt_typical-subtyp"/>
</dbReference>
<evidence type="ECO:0000313" key="9">
    <source>
        <dbReference type="Proteomes" id="UP000790787"/>
    </source>
</evidence>
<proteinExistence type="predicted"/>
<dbReference type="SUPFAM" id="SSF52540">
    <property type="entry name" value="P-loop containing nucleoside triphosphate hydrolases"/>
    <property type="match status" value="1"/>
</dbReference>
<protein>
    <recommendedName>
        <fullName evidence="1">ADP-ribosyl cyclase/cyclic ADP-ribose hydrolase</fullName>
        <ecNumber evidence="1">3.2.2.6</ecNumber>
    </recommendedName>
</protein>
<dbReference type="PANTHER" id="PTHR11017:SF569">
    <property type="entry name" value="DISEASE RESISTANCE PROTEIN"/>
    <property type="match status" value="1"/>
</dbReference>
<evidence type="ECO:0000256" key="6">
    <source>
        <dbReference type="ARBA" id="ARBA00023027"/>
    </source>
</evidence>
<dbReference type="AlphaFoldDB" id="A0A1S4ASU7"/>
<evidence type="ECO:0000256" key="4">
    <source>
        <dbReference type="ARBA" id="ARBA00022801"/>
    </source>
</evidence>
<dbReference type="Gene3D" id="3.40.50.10140">
    <property type="entry name" value="Toll/interleukin-1 receptor homology (TIR) domain"/>
    <property type="match status" value="1"/>
</dbReference>
<dbReference type="InterPro" id="IPR042197">
    <property type="entry name" value="Apaf_helical"/>
</dbReference>
<dbReference type="RefSeq" id="XP_016479634.1">
    <property type="nucleotide sequence ID" value="XM_016624148.1"/>
</dbReference>
<keyword evidence="6" id="KW-0520">NAD</keyword>
<dbReference type="GO" id="GO:0043531">
    <property type="term" value="F:ADP binding"/>
    <property type="evidence" value="ECO:0007669"/>
    <property type="project" value="InterPro"/>
</dbReference>
<evidence type="ECO:0000256" key="3">
    <source>
        <dbReference type="ARBA" id="ARBA00022737"/>
    </source>
</evidence>
<keyword evidence="4" id="KW-0378">Hydrolase</keyword>
<sequence>MASSSASGTSQFPRWNYDVFLSFRGEDTRKTFTSHLYEILDIRGIKTFQDDKRLEHGASISDELCKAIEESQCAVIIFSKNYATSRWCLNELVKIMDCKTQFGQTVIPVFYDVDPSHVRNQRESFAEAFSKHETKYKDDIEGMQRWRIALTAAANLKGCDIRDKTESDCIRQIIDQISSKLCKISLSYLQNLVGIDTYLKEIESLLGIGINDVRIMGIWGMGGVGKTTIARAMFDTLLVRRDSSYQFDGACFLENIKEYKGRIHSLQNTLLAKLLREKAEYNNKEDGKHQMASRLRSKKVLIVLDDIDDKDHYLEYLADLDWFDNGSRIIVTTRDKHLIEKNNVIYEVNALPDHESIQLFNQYAFNKEVPNEYFKKLSLEVVNHAKGLPLALRVLGSSLRNRGITVWRSAIEQMKNNPNSKIVANLKISYDGLEPIQQKMFLDISCFFRGYGKGAIMQVLKSCDCGAEYGLDVLIERSLVFITEYGKIQMHDLIQEMGRYIVNLQKDLGECSRLWLAKDFEEVMINNTGTMAVEAIWLHSNALRFNNEAMKNMKRLRILHIESWPYDGSNISHDGSIEYLPNNLRWFFWDYYPCESLPSTFEPKMLVHLKLSGNSLRYFWMETKHLPSLRRIDLSGSESLMRTPDFTGMSNLEYLSLACCSNLEEVHHSLRCCSKLIRLDLSRCGRLKMFPCVNVESLEYLSLEKCSRLEKFSEIQGRMKPEAQIHMQGSGLRELPSSYFQYQTHITELDLSYMKNLVALPSSICNLPNLEYLHLNNCSNLEEVHHSLRCCSKLIQLNLYYCKSLKRFPCVNVESLEYLELEHCSSLEKFPEIHGRMKPEIQIHMKYSGLRELPSSYFQYKTHITKLDLSDMENLVALPSSICRLKSLVSLSVSCCLKLESLPEEIGDLDNLEELDASYTLISRPPSSIVRLNKLKILSFSCFRDDGVHFEFPPVAEGLRSLETLSLIYCNLIDGGLPEDIGSLSSLKELDLSGNNFEHLPRSIAQLGALRILDLRNGKRLTQLPELPPELNELRVDCHMALKFIHDLVTKRKKLQRVIFTPLYGKDDAHNDSIYNLFTHALFQNISSLRHDISASDSLSENVFTIVHPWKKIPSWFHHKGRDRSVSVNLPGNWYIPDKFLGFAVCYKGILTDTTAQLIPVCDDGMSWMTQKLALSNHSESDSVYYIHFFFVPFAVLWDTSKANGKTPNDYGHVRLSFSGEMKKFGFRLLYKDEPTEHRVGIRSRYDNGEQHDTVTDEASCCRIL</sequence>
<dbReference type="InterPro" id="IPR044974">
    <property type="entry name" value="Disease_R_plants"/>
</dbReference>
<dbReference type="GO" id="GO:0061809">
    <property type="term" value="F:NAD+ nucleosidase activity, cyclic ADP-ribose generating"/>
    <property type="evidence" value="ECO:0007669"/>
    <property type="project" value="UniProtKB-EC"/>
</dbReference>
<keyword evidence="9" id="KW-1185">Reference proteome</keyword>
<reference key="1">
    <citation type="journal article" date="2014" name="Nat. Commun.">
        <title>The tobacco genome sequence and its comparison with those of tomato and potato.</title>
        <authorList>
            <person name="Sierro N."/>
            <person name="Battey J.N."/>
            <person name="Ouadi S."/>
            <person name="Bakaher N."/>
            <person name="Bovet L."/>
            <person name="Willig A."/>
            <person name="Goepfert S."/>
            <person name="Peitsch M.C."/>
            <person name="Ivanov N.V."/>
        </authorList>
    </citation>
    <scope>NUCLEOTIDE SEQUENCE [LARGE SCALE GENOMIC DNA]</scope>
    <source>
        <strain>cv. TN90</strain>
    </source>
</reference>
<evidence type="ECO:0000313" key="11">
    <source>
        <dbReference type="RefSeq" id="XP_016479635.1"/>
    </source>
</evidence>
<name>A0A1S4ASU7_TOBAC</name>
<dbReference type="Gene3D" id="3.40.50.300">
    <property type="entry name" value="P-loop containing nucleotide triphosphate hydrolases"/>
    <property type="match status" value="1"/>
</dbReference>
<dbReference type="OrthoDB" id="1936883at2759"/>
<dbReference type="OMA" id="NQWMEYV"/>
<dbReference type="Pfam" id="PF01582">
    <property type="entry name" value="TIR"/>
    <property type="match status" value="1"/>
</dbReference>
<evidence type="ECO:0000256" key="5">
    <source>
        <dbReference type="ARBA" id="ARBA00022821"/>
    </source>
</evidence>
<dbReference type="Gene3D" id="3.80.10.10">
    <property type="entry name" value="Ribonuclease Inhibitor"/>
    <property type="match status" value="3"/>
</dbReference>
<feature type="domain" description="TIR" evidence="8">
    <location>
        <begin position="15"/>
        <end position="181"/>
    </location>
</feature>
<dbReference type="InterPro" id="IPR058546">
    <property type="entry name" value="RPS4B/Roq1-like_LRR"/>
</dbReference>
<keyword evidence="3" id="KW-0677">Repeat</keyword>
<dbReference type="SMART" id="SM00255">
    <property type="entry name" value="TIR"/>
    <property type="match status" value="1"/>
</dbReference>
<keyword evidence="2" id="KW-0433">Leucine-rich repeat</keyword>
<dbReference type="GO" id="GO:0051707">
    <property type="term" value="P:response to other organism"/>
    <property type="evidence" value="ECO:0007669"/>
    <property type="project" value="UniProtKB-ARBA"/>
</dbReference>
<gene>
    <name evidence="10 11" type="primary">LOC107800887</name>
</gene>
<dbReference type="InterPro" id="IPR045344">
    <property type="entry name" value="C-JID"/>
</dbReference>
<dbReference type="InterPro" id="IPR000157">
    <property type="entry name" value="TIR_dom"/>
</dbReference>
<dbReference type="Pfam" id="PF20160">
    <property type="entry name" value="C-JID"/>
    <property type="match status" value="1"/>
</dbReference>
<dbReference type="PANTHER" id="PTHR11017">
    <property type="entry name" value="LEUCINE-RICH REPEAT-CONTAINING PROTEIN"/>
    <property type="match status" value="1"/>
</dbReference>
<dbReference type="InterPro" id="IPR001611">
    <property type="entry name" value="Leu-rich_rpt"/>
</dbReference>
<dbReference type="InterPro" id="IPR032675">
    <property type="entry name" value="LRR_dom_sf"/>
</dbReference>
<dbReference type="STRING" id="4097.A0A1S4ASU7"/>
<dbReference type="SUPFAM" id="SSF52200">
    <property type="entry name" value="Toll/Interleukin receptor TIR domain"/>
    <property type="match status" value="1"/>
</dbReference>
<dbReference type="PROSITE" id="PS51450">
    <property type="entry name" value="LRR"/>
    <property type="match status" value="1"/>
</dbReference>
<dbReference type="SMART" id="SM00369">
    <property type="entry name" value="LRR_TYP"/>
    <property type="match status" value="3"/>
</dbReference>
<dbReference type="Pfam" id="PF00931">
    <property type="entry name" value="NB-ARC"/>
    <property type="match status" value="1"/>
</dbReference>
<dbReference type="FunFam" id="3.40.50.10140:FF:000007">
    <property type="entry name" value="Disease resistance protein (TIR-NBS-LRR class)"/>
    <property type="match status" value="1"/>
</dbReference>
<dbReference type="GeneID" id="107800887"/>
<dbReference type="Pfam" id="PF00560">
    <property type="entry name" value="LRR_1"/>
    <property type="match status" value="1"/>
</dbReference>
<organism evidence="11">
    <name type="scientific">Nicotiana tabacum</name>
    <name type="common">Common tobacco</name>
    <dbReference type="NCBI Taxonomy" id="4097"/>
    <lineage>
        <taxon>Eukaryota</taxon>
        <taxon>Viridiplantae</taxon>
        <taxon>Streptophyta</taxon>
        <taxon>Embryophyta</taxon>
        <taxon>Tracheophyta</taxon>
        <taxon>Spermatophyta</taxon>
        <taxon>Magnoliopsida</taxon>
        <taxon>eudicotyledons</taxon>
        <taxon>Gunneridae</taxon>
        <taxon>Pentapetalae</taxon>
        <taxon>asterids</taxon>
        <taxon>lamiids</taxon>
        <taxon>Solanales</taxon>
        <taxon>Solanaceae</taxon>
        <taxon>Nicotianoideae</taxon>
        <taxon>Nicotianeae</taxon>
        <taxon>Nicotiana</taxon>
    </lineage>
</organism>
<keyword evidence="5" id="KW-0611">Plant defense</keyword>
<dbReference type="Gene3D" id="1.10.8.430">
    <property type="entry name" value="Helical domain of apoptotic protease-activating factors"/>
    <property type="match status" value="1"/>
</dbReference>
<dbReference type="InterPro" id="IPR035897">
    <property type="entry name" value="Toll_tir_struct_dom_sf"/>
</dbReference>
<dbReference type="PaxDb" id="4097-A0A1S4ASU7"/>
<dbReference type="Proteomes" id="UP000790787">
    <property type="component" value="Chromosome 13"/>
</dbReference>
<accession>A0A1S4ASU7</accession>
<dbReference type="EC" id="3.2.2.6" evidence="1"/>
<reference evidence="10 11" key="2">
    <citation type="submission" date="2025-04" db="UniProtKB">
        <authorList>
            <consortium name="RefSeq"/>
        </authorList>
    </citation>
    <scope>IDENTIFICATION</scope>
</reference>